<proteinExistence type="predicted"/>
<keyword evidence="1" id="KW-0812">Transmembrane</keyword>
<reference evidence="2" key="1">
    <citation type="journal article" date="2023" name="Mol. Biol. Evol.">
        <title>Third-Generation Sequencing Reveals the Adaptive Role of the Epigenome in Three Deep-Sea Polychaetes.</title>
        <authorList>
            <person name="Perez M."/>
            <person name="Aroh O."/>
            <person name="Sun Y."/>
            <person name="Lan Y."/>
            <person name="Juniper S.K."/>
            <person name="Young C.R."/>
            <person name="Angers B."/>
            <person name="Qian P.Y."/>
        </authorList>
    </citation>
    <scope>NUCLEOTIDE SEQUENCE</scope>
    <source>
        <strain evidence="2">R07B-5</strain>
    </source>
</reference>
<feature type="transmembrane region" description="Helical" evidence="1">
    <location>
        <begin position="41"/>
        <end position="59"/>
    </location>
</feature>
<evidence type="ECO:0000313" key="3">
    <source>
        <dbReference type="Proteomes" id="UP001209878"/>
    </source>
</evidence>
<comment type="caution">
    <text evidence="2">The sequence shown here is derived from an EMBL/GenBank/DDBJ whole genome shotgun (WGS) entry which is preliminary data.</text>
</comment>
<keyword evidence="3" id="KW-1185">Reference proteome</keyword>
<keyword evidence="1" id="KW-0472">Membrane</keyword>
<gene>
    <name evidence="2" type="ORF">NP493_314g02017</name>
</gene>
<name>A0AAD9NV03_RIDPI</name>
<keyword evidence="1" id="KW-1133">Transmembrane helix</keyword>
<sequence>MDISKIDMTSLRCQLPVYGGHLTNVDILHHPSNIITDRCRVICIVVTCILVTTFLFPVFQINPPPVCHC</sequence>
<evidence type="ECO:0000313" key="2">
    <source>
        <dbReference type="EMBL" id="KAK2183385.1"/>
    </source>
</evidence>
<dbReference type="EMBL" id="JAODUO010000313">
    <property type="protein sequence ID" value="KAK2183385.1"/>
    <property type="molecule type" value="Genomic_DNA"/>
</dbReference>
<dbReference type="Proteomes" id="UP001209878">
    <property type="component" value="Unassembled WGS sequence"/>
</dbReference>
<dbReference type="AlphaFoldDB" id="A0AAD9NV03"/>
<accession>A0AAD9NV03</accession>
<organism evidence="2 3">
    <name type="scientific">Ridgeia piscesae</name>
    <name type="common">Tubeworm</name>
    <dbReference type="NCBI Taxonomy" id="27915"/>
    <lineage>
        <taxon>Eukaryota</taxon>
        <taxon>Metazoa</taxon>
        <taxon>Spiralia</taxon>
        <taxon>Lophotrochozoa</taxon>
        <taxon>Annelida</taxon>
        <taxon>Polychaeta</taxon>
        <taxon>Sedentaria</taxon>
        <taxon>Canalipalpata</taxon>
        <taxon>Sabellida</taxon>
        <taxon>Siboglinidae</taxon>
        <taxon>Ridgeia</taxon>
    </lineage>
</organism>
<evidence type="ECO:0000256" key="1">
    <source>
        <dbReference type="SAM" id="Phobius"/>
    </source>
</evidence>
<protein>
    <submittedName>
        <fullName evidence="2">Uncharacterized protein</fullName>
    </submittedName>
</protein>